<proteinExistence type="predicted"/>
<gene>
    <name evidence="1" type="ORF">SAMD00023353_1102480</name>
</gene>
<dbReference type="EMBL" id="DF977456">
    <property type="protein sequence ID" value="GAW25720.1"/>
    <property type="molecule type" value="Genomic_DNA"/>
</dbReference>
<sequence>MASAGGCVLRLFLKGESVASDSPMNSLSNAINVAILQFATGVEIMVKAPSEQTVPGARPVARESTYQVCDSATTCRISK</sequence>
<organism evidence="1">
    <name type="scientific">Rosellinia necatrix</name>
    <name type="common">White root-rot fungus</name>
    <dbReference type="NCBI Taxonomy" id="77044"/>
    <lineage>
        <taxon>Eukaryota</taxon>
        <taxon>Fungi</taxon>
        <taxon>Dikarya</taxon>
        <taxon>Ascomycota</taxon>
        <taxon>Pezizomycotina</taxon>
        <taxon>Sordariomycetes</taxon>
        <taxon>Xylariomycetidae</taxon>
        <taxon>Xylariales</taxon>
        <taxon>Xylariaceae</taxon>
        <taxon>Rosellinia</taxon>
    </lineage>
</organism>
<evidence type="ECO:0000313" key="2">
    <source>
        <dbReference type="Proteomes" id="UP000054516"/>
    </source>
</evidence>
<evidence type="ECO:0000313" key="1">
    <source>
        <dbReference type="EMBL" id="GAW25720.1"/>
    </source>
</evidence>
<reference evidence="1" key="1">
    <citation type="submission" date="2016-03" db="EMBL/GenBank/DDBJ databases">
        <title>Draft genome sequence of Rosellinia necatrix.</title>
        <authorList>
            <person name="Kanematsu S."/>
        </authorList>
    </citation>
    <scope>NUCLEOTIDE SEQUENCE [LARGE SCALE GENOMIC DNA]</scope>
    <source>
        <strain evidence="1">W97</strain>
    </source>
</reference>
<dbReference type="Proteomes" id="UP000054516">
    <property type="component" value="Unassembled WGS sequence"/>
</dbReference>
<name>A0A1S8A7K7_ROSNE</name>
<keyword evidence="2" id="KW-1185">Reference proteome</keyword>
<accession>A0A1S8A7K7</accession>
<dbReference type="AlphaFoldDB" id="A0A1S8A7K7"/>
<protein>
    <submittedName>
        <fullName evidence="1">Uncharacterized protein</fullName>
    </submittedName>
</protein>